<keyword evidence="2" id="KW-1185">Reference proteome</keyword>
<organism evidence="1 2">
    <name type="scientific">Labrus bergylta</name>
    <name type="common">ballan wrasse</name>
    <dbReference type="NCBI Taxonomy" id="56723"/>
    <lineage>
        <taxon>Eukaryota</taxon>
        <taxon>Metazoa</taxon>
        <taxon>Chordata</taxon>
        <taxon>Craniata</taxon>
        <taxon>Vertebrata</taxon>
        <taxon>Euteleostomi</taxon>
        <taxon>Actinopterygii</taxon>
        <taxon>Neopterygii</taxon>
        <taxon>Teleostei</taxon>
        <taxon>Neoteleostei</taxon>
        <taxon>Acanthomorphata</taxon>
        <taxon>Eupercaria</taxon>
        <taxon>Labriformes</taxon>
        <taxon>Labridae</taxon>
        <taxon>Labrus</taxon>
    </lineage>
</organism>
<reference evidence="1" key="1">
    <citation type="submission" date="2025-05" db="UniProtKB">
        <authorList>
            <consortium name="Ensembl"/>
        </authorList>
    </citation>
    <scope>IDENTIFICATION</scope>
</reference>
<dbReference type="GO" id="GO:0006955">
    <property type="term" value="P:immune response"/>
    <property type="evidence" value="ECO:0007669"/>
    <property type="project" value="TreeGrafter"/>
</dbReference>
<dbReference type="Gene3D" id="3.40.50.300">
    <property type="entry name" value="P-loop containing nucleotide triphosphate hydrolases"/>
    <property type="match status" value="1"/>
</dbReference>
<dbReference type="PANTHER" id="PTHR14241">
    <property type="entry name" value="INTERFERON-INDUCED PROTEIN 44"/>
    <property type="match status" value="1"/>
</dbReference>
<dbReference type="SUPFAM" id="SSF52540">
    <property type="entry name" value="P-loop containing nucleoside triphosphate hydrolases"/>
    <property type="match status" value="1"/>
</dbReference>
<dbReference type="InterPro" id="IPR027417">
    <property type="entry name" value="P-loop_NTPase"/>
</dbReference>
<dbReference type="GeneTree" id="ENSGT00940000160560"/>
<proteinExistence type="predicted"/>
<dbReference type="Ensembl" id="ENSLBET00000023972.1">
    <property type="protein sequence ID" value="ENSLBEP00000022786.1"/>
    <property type="gene ID" value="ENSLBEG00000017470.1"/>
</dbReference>
<sequence>MGGTQSTHEQPPLLSTPWRTINWKDYQTPLQYVESYKLPSEGKQIRILLHGPVGAGKSSFINSVQSVLHGRIYVQALSDTGFKYSFTEKYTAYKIQKGDQKSFYPFVFNDIMGLSPVNGVLVDDVKLALMGHVKEGYKFNIESKLSDADPHFIKSPTDNDKVHILVCVINADNLTLMHQATLQQIREIRGKASELGIPQVVILTKIDKAYPELKENLRNVYKVASLKNQMEQFSADVGIPMNCMFPVKNYSEEIELNSDTDSLILSVLRNIINFGGDCVNFHTNPSGHLD</sequence>
<protein>
    <submittedName>
        <fullName evidence="1">Interferon-induced protein 44-like</fullName>
    </submittedName>
</protein>
<dbReference type="AlphaFoldDB" id="A0A3Q3FQG9"/>
<dbReference type="CDD" id="cd00882">
    <property type="entry name" value="Ras_like_GTPase"/>
    <property type="match status" value="1"/>
</dbReference>
<dbReference type="Proteomes" id="UP000261660">
    <property type="component" value="Unplaced"/>
</dbReference>
<name>A0A3Q3FQG9_9LABR</name>
<evidence type="ECO:0000313" key="1">
    <source>
        <dbReference type="Ensembl" id="ENSLBEP00000022786.1"/>
    </source>
</evidence>
<dbReference type="Ensembl" id="ENSLBET00000023982.1">
    <property type="protein sequence ID" value="ENSLBEP00000022796.1"/>
    <property type="gene ID" value="ENSLBEG00000017470.1"/>
</dbReference>
<accession>A0A3Q3FQG9</accession>
<dbReference type="STRING" id="56723.ENSLBEP00000022796"/>
<evidence type="ECO:0000313" key="2">
    <source>
        <dbReference type="Proteomes" id="UP000261660"/>
    </source>
</evidence>
<dbReference type="PANTHER" id="PTHR14241:SF1">
    <property type="entry name" value="INTERFERON-INDUCED PROTEIN 44-RELATED"/>
    <property type="match status" value="1"/>
</dbReference>